<dbReference type="Proteomes" id="UP000552097">
    <property type="component" value="Unassembled WGS sequence"/>
</dbReference>
<gene>
    <name evidence="2" type="ORF">F4560_007232</name>
</gene>
<dbReference type="PROSITE" id="PS50943">
    <property type="entry name" value="HTH_CROC1"/>
    <property type="match status" value="1"/>
</dbReference>
<evidence type="ECO:0000313" key="3">
    <source>
        <dbReference type="Proteomes" id="UP000552097"/>
    </source>
</evidence>
<dbReference type="Gene3D" id="1.10.260.40">
    <property type="entry name" value="lambda repressor-like DNA-binding domains"/>
    <property type="match status" value="1"/>
</dbReference>
<dbReference type="Pfam" id="PF13443">
    <property type="entry name" value="HTH_26"/>
    <property type="match status" value="1"/>
</dbReference>
<feature type="domain" description="HTH cro/C1-type" evidence="1">
    <location>
        <begin position="15"/>
        <end position="68"/>
    </location>
</feature>
<organism evidence="2 3">
    <name type="scientific">Saccharothrix ecbatanensis</name>
    <dbReference type="NCBI Taxonomy" id="1105145"/>
    <lineage>
        <taxon>Bacteria</taxon>
        <taxon>Bacillati</taxon>
        <taxon>Actinomycetota</taxon>
        <taxon>Actinomycetes</taxon>
        <taxon>Pseudonocardiales</taxon>
        <taxon>Pseudonocardiaceae</taxon>
        <taxon>Saccharothrix</taxon>
    </lineage>
</organism>
<dbReference type="RefSeq" id="WP_184927526.1">
    <property type="nucleotide sequence ID" value="NZ_JACHMO010000001.1"/>
</dbReference>
<proteinExistence type="predicted"/>
<dbReference type="AlphaFoldDB" id="A0A7W9M4Z4"/>
<sequence>MTTDESADSTWWEWVERQLEDRAMTTADLSERTGLDRSCFTRWRKGERPTMDTARLVAKAFGMSPLEVMVKAHLISAQEARLSTSAPDPAALTDQQLLAELGRRLKRTP</sequence>
<dbReference type="GO" id="GO:0003677">
    <property type="term" value="F:DNA binding"/>
    <property type="evidence" value="ECO:0007669"/>
    <property type="project" value="InterPro"/>
</dbReference>
<dbReference type="CDD" id="cd00093">
    <property type="entry name" value="HTH_XRE"/>
    <property type="match status" value="1"/>
</dbReference>
<name>A0A7W9M4Z4_9PSEU</name>
<reference evidence="2 3" key="1">
    <citation type="submission" date="2020-08" db="EMBL/GenBank/DDBJ databases">
        <title>Sequencing the genomes of 1000 actinobacteria strains.</title>
        <authorList>
            <person name="Klenk H.-P."/>
        </authorList>
    </citation>
    <scope>NUCLEOTIDE SEQUENCE [LARGE SCALE GENOMIC DNA]</scope>
    <source>
        <strain evidence="2 3">DSM 45486</strain>
    </source>
</reference>
<protein>
    <submittedName>
        <fullName evidence="2">Transcriptional regulator with XRE-family HTH domain</fullName>
    </submittedName>
</protein>
<comment type="caution">
    <text evidence="2">The sequence shown here is derived from an EMBL/GenBank/DDBJ whole genome shotgun (WGS) entry which is preliminary data.</text>
</comment>
<evidence type="ECO:0000259" key="1">
    <source>
        <dbReference type="PROSITE" id="PS50943"/>
    </source>
</evidence>
<dbReference type="InterPro" id="IPR010982">
    <property type="entry name" value="Lambda_DNA-bd_dom_sf"/>
</dbReference>
<dbReference type="SUPFAM" id="SSF47413">
    <property type="entry name" value="lambda repressor-like DNA-binding domains"/>
    <property type="match status" value="1"/>
</dbReference>
<dbReference type="EMBL" id="JACHMO010000001">
    <property type="protein sequence ID" value="MBB5807464.1"/>
    <property type="molecule type" value="Genomic_DNA"/>
</dbReference>
<accession>A0A7W9M4Z4</accession>
<dbReference type="InterPro" id="IPR001387">
    <property type="entry name" value="Cro/C1-type_HTH"/>
</dbReference>
<dbReference type="SMART" id="SM00530">
    <property type="entry name" value="HTH_XRE"/>
    <property type="match status" value="1"/>
</dbReference>
<evidence type="ECO:0000313" key="2">
    <source>
        <dbReference type="EMBL" id="MBB5807464.1"/>
    </source>
</evidence>
<keyword evidence="3" id="KW-1185">Reference proteome</keyword>